<dbReference type="PANTHER" id="PTHR40036:SF1">
    <property type="entry name" value="MACROCIN O-METHYLTRANSFERASE"/>
    <property type="match status" value="1"/>
</dbReference>
<dbReference type="RefSeq" id="WP_307272601.1">
    <property type="nucleotide sequence ID" value="NZ_JAUSVX010000004.1"/>
</dbReference>
<dbReference type="Pfam" id="PF13489">
    <property type="entry name" value="Methyltransf_23"/>
    <property type="match status" value="1"/>
</dbReference>
<dbReference type="Gene3D" id="3.40.50.150">
    <property type="entry name" value="Vaccinia Virus protein VP39"/>
    <property type="match status" value="2"/>
</dbReference>
<dbReference type="Pfam" id="PF05711">
    <property type="entry name" value="TylF"/>
    <property type="match status" value="1"/>
</dbReference>
<keyword evidence="2" id="KW-1185">Reference proteome</keyword>
<dbReference type="PANTHER" id="PTHR40036">
    <property type="entry name" value="MACROCIN O-METHYLTRANSFERASE"/>
    <property type="match status" value="1"/>
</dbReference>
<evidence type="ECO:0000313" key="1">
    <source>
        <dbReference type="EMBL" id="MDQ0469684.1"/>
    </source>
</evidence>
<accession>A0ABU0J624</accession>
<name>A0ABU0J624_9HYPH</name>
<dbReference type="EMBL" id="JAUSVX010000004">
    <property type="protein sequence ID" value="MDQ0469684.1"/>
    <property type="molecule type" value="Genomic_DNA"/>
</dbReference>
<organism evidence="1 2">
    <name type="scientific">Labrys wisconsinensis</name>
    <dbReference type="NCBI Taxonomy" id="425677"/>
    <lineage>
        <taxon>Bacteria</taxon>
        <taxon>Pseudomonadati</taxon>
        <taxon>Pseudomonadota</taxon>
        <taxon>Alphaproteobacteria</taxon>
        <taxon>Hyphomicrobiales</taxon>
        <taxon>Xanthobacteraceae</taxon>
        <taxon>Labrys</taxon>
    </lineage>
</organism>
<protein>
    <submittedName>
        <fullName evidence="1">Uncharacterized protein</fullName>
    </submittedName>
</protein>
<gene>
    <name evidence="1" type="ORF">QO011_002700</name>
</gene>
<proteinExistence type="predicted"/>
<dbReference type="InterPro" id="IPR029063">
    <property type="entry name" value="SAM-dependent_MTases_sf"/>
</dbReference>
<dbReference type="Proteomes" id="UP001242480">
    <property type="component" value="Unassembled WGS sequence"/>
</dbReference>
<sequence length="415" mass="45667">MTRATAPQVGSPEHWRDAASYPDKWAARAKLAAGWIQPSQSVIDIGCGARLALKALLPDGCTYAGADLQPWTDEVQQVDLNAGGFPDGTHDVAVMLGVVEYLIRPSEIFLKARRRAQTLIVSYCHPKPFFDRAERARRGWINALREKRFAEVLTRCGWRIEASEVYSESGQFRQVVYKTRAIEAAPRAGLDAGPEGTAAHRVWSERLTYLRPEKLSRLEKSLADVLQAGAAGDVAEFGVALGGSGIVLAELALAHERRFFGFDVFGMIPPPRSEKDGPDTLSRYEQIAAGRSKGIQGDTYYGYRPDLYADVCAAFGRFGLTVDGRRISLVKGLFQHTVPTSDLGPLCFAHIDCDWYDPVRYCLAQVAGRLSPGGLVVIDDYHAWSGCRVATDEFLADNPDFVMDDGPSVIVRRRA</sequence>
<dbReference type="InterPro" id="IPR008884">
    <property type="entry name" value="TylF_MeTrfase"/>
</dbReference>
<evidence type="ECO:0000313" key="2">
    <source>
        <dbReference type="Proteomes" id="UP001242480"/>
    </source>
</evidence>
<reference evidence="1 2" key="1">
    <citation type="submission" date="2023-07" db="EMBL/GenBank/DDBJ databases">
        <title>Genomic Encyclopedia of Type Strains, Phase IV (KMG-IV): sequencing the most valuable type-strain genomes for metagenomic binning, comparative biology and taxonomic classification.</title>
        <authorList>
            <person name="Goeker M."/>
        </authorList>
    </citation>
    <scope>NUCLEOTIDE SEQUENCE [LARGE SCALE GENOMIC DNA]</scope>
    <source>
        <strain evidence="1 2">DSM 19619</strain>
    </source>
</reference>
<comment type="caution">
    <text evidence="1">The sequence shown here is derived from an EMBL/GenBank/DDBJ whole genome shotgun (WGS) entry which is preliminary data.</text>
</comment>
<dbReference type="SUPFAM" id="SSF53335">
    <property type="entry name" value="S-adenosyl-L-methionine-dependent methyltransferases"/>
    <property type="match status" value="2"/>
</dbReference>